<dbReference type="EMBL" id="HBNS01044768">
    <property type="protein sequence ID" value="CAE4644621.1"/>
    <property type="molecule type" value="Transcribed_RNA"/>
</dbReference>
<feature type="region of interest" description="Disordered" evidence="1">
    <location>
        <begin position="245"/>
        <end position="267"/>
    </location>
</feature>
<name>A0A6V2LZ69_9STRA</name>
<evidence type="ECO:0000313" key="7">
    <source>
        <dbReference type="EMBL" id="CAE4644631.1"/>
    </source>
</evidence>
<dbReference type="EMBL" id="HBNS01044769">
    <property type="protein sequence ID" value="CAE4644623.1"/>
    <property type="molecule type" value="Transcribed_RNA"/>
</dbReference>
<feature type="compositionally biased region" description="Basic and acidic residues" evidence="1">
    <location>
        <begin position="118"/>
        <end position="158"/>
    </location>
</feature>
<dbReference type="AlphaFoldDB" id="A0A6V2LZ69"/>
<accession>A0A6V2LZ69</accession>
<evidence type="ECO:0000313" key="2">
    <source>
        <dbReference type="EMBL" id="CAE4644615.1"/>
    </source>
</evidence>
<organism evidence="6">
    <name type="scientific">Ditylum brightwellii</name>
    <dbReference type="NCBI Taxonomy" id="49249"/>
    <lineage>
        <taxon>Eukaryota</taxon>
        <taxon>Sar</taxon>
        <taxon>Stramenopiles</taxon>
        <taxon>Ochrophyta</taxon>
        <taxon>Bacillariophyta</taxon>
        <taxon>Mediophyceae</taxon>
        <taxon>Lithodesmiophycidae</taxon>
        <taxon>Lithodesmiales</taxon>
        <taxon>Lithodesmiaceae</taxon>
        <taxon>Ditylum</taxon>
    </lineage>
</organism>
<dbReference type="EMBL" id="HBNS01044765">
    <property type="protein sequence ID" value="CAE4644617.1"/>
    <property type="molecule type" value="Transcribed_RNA"/>
</dbReference>
<gene>
    <name evidence="2" type="ORF">DBRI00130_LOCUS34669</name>
    <name evidence="3" type="ORF">DBRI00130_LOCUS34670</name>
    <name evidence="4" type="ORF">DBRI00130_LOCUS34672</name>
    <name evidence="5" type="ORF">DBRI00130_LOCUS34673</name>
    <name evidence="6" type="ORF">DBRI00130_LOCUS34674</name>
    <name evidence="7" type="ORF">DBRI00130_LOCUS34678</name>
</gene>
<evidence type="ECO:0000313" key="4">
    <source>
        <dbReference type="EMBL" id="CAE4644621.1"/>
    </source>
</evidence>
<feature type="region of interest" description="Disordered" evidence="1">
    <location>
        <begin position="41"/>
        <end position="158"/>
    </location>
</feature>
<dbReference type="EMBL" id="HBNS01044770">
    <property type="protein sequence ID" value="CAE4644625.1"/>
    <property type="molecule type" value="Transcribed_RNA"/>
</dbReference>
<dbReference type="EMBL" id="HBNS01044764">
    <property type="protein sequence ID" value="CAE4644615.1"/>
    <property type="molecule type" value="Transcribed_RNA"/>
</dbReference>
<evidence type="ECO:0000313" key="6">
    <source>
        <dbReference type="EMBL" id="CAE4644625.1"/>
    </source>
</evidence>
<reference evidence="6" key="1">
    <citation type="submission" date="2021-01" db="EMBL/GenBank/DDBJ databases">
        <authorList>
            <person name="Corre E."/>
            <person name="Pelletier E."/>
            <person name="Niang G."/>
            <person name="Scheremetjew M."/>
            <person name="Finn R."/>
            <person name="Kale V."/>
            <person name="Holt S."/>
            <person name="Cochrane G."/>
            <person name="Meng A."/>
            <person name="Brown T."/>
            <person name="Cohen L."/>
        </authorList>
    </citation>
    <scope>NUCLEOTIDE SEQUENCE</scope>
    <source>
        <strain evidence="6">GSO104</strain>
    </source>
</reference>
<feature type="compositionally biased region" description="Basic and acidic residues" evidence="1">
    <location>
        <begin position="254"/>
        <end position="267"/>
    </location>
</feature>
<protein>
    <submittedName>
        <fullName evidence="6">Uncharacterized protein</fullName>
    </submittedName>
</protein>
<evidence type="ECO:0000256" key="1">
    <source>
        <dbReference type="SAM" id="MobiDB-lite"/>
    </source>
</evidence>
<sequence>MSFVCLALVPRAASLVPLPQQVEVPRPCGQQSCLGQIAPAAAARPKWKDPGRSSTGADRIPAADRSRPEIYPSAARRAASPCPRRTPTCRSRTVRTVRRGAGAEEGVLAENAADVDEREQGRDEARPEARSNERGADRESDECHRVDDKHRERRNVRGEAGRFVESECGEKETPRVVQVHCGEQQPAEQLHACAGNVRRLFADEMRAQRAQSADERERLGDELGVRELTVQHRLCDRPTDERLGSVVGLEEREEAERAERLGDQTDA</sequence>
<evidence type="ECO:0000313" key="3">
    <source>
        <dbReference type="EMBL" id="CAE4644617.1"/>
    </source>
</evidence>
<feature type="compositionally biased region" description="Low complexity" evidence="1">
    <location>
        <begin position="72"/>
        <end position="91"/>
    </location>
</feature>
<proteinExistence type="predicted"/>
<evidence type="ECO:0000313" key="5">
    <source>
        <dbReference type="EMBL" id="CAE4644623.1"/>
    </source>
</evidence>
<dbReference type="EMBL" id="HBNS01044774">
    <property type="protein sequence ID" value="CAE4644631.1"/>
    <property type="molecule type" value="Transcribed_RNA"/>
</dbReference>